<feature type="transmembrane region" description="Helical" evidence="1">
    <location>
        <begin position="63"/>
        <end position="84"/>
    </location>
</feature>
<comment type="caution">
    <text evidence="2">The sequence shown here is derived from an EMBL/GenBank/DDBJ whole genome shotgun (WGS) entry which is preliminary data.</text>
</comment>
<accession>A0A923MH44</accession>
<keyword evidence="1" id="KW-0812">Transmembrane</keyword>
<keyword evidence="1" id="KW-0472">Membrane</keyword>
<feature type="transmembrane region" description="Helical" evidence="1">
    <location>
        <begin position="96"/>
        <end position="118"/>
    </location>
</feature>
<dbReference type="EMBL" id="JACOQI010000001">
    <property type="protein sequence ID" value="MBC5768842.1"/>
    <property type="molecule type" value="Genomic_DNA"/>
</dbReference>
<dbReference type="InterPro" id="IPR024294">
    <property type="entry name" value="DUF3810"/>
</dbReference>
<dbReference type="RefSeq" id="WP_187013248.1">
    <property type="nucleotide sequence ID" value="NZ_JACOQI010000001.1"/>
</dbReference>
<reference evidence="2" key="1">
    <citation type="submission" date="2020-08" db="EMBL/GenBank/DDBJ databases">
        <title>Genome public.</title>
        <authorList>
            <person name="Liu C."/>
            <person name="Sun Q."/>
        </authorList>
    </citation>
    <scope>NUCLEOTIDE SEQUENCE</scope>
    <source>
        <strain evidence="2">BX15</strain>
    </source>
</reference>
<dbReference type="Proteomes" id="UP000620327">
    <property type="component" value="Unassembled WGS sequence"/>
</dbReference>
<evidence type="ECO:0000256" key="1">
    <source>
        <dbReference type="SAM" id="Phobius"/>
    </source>
</evidence>
<name>A0A923MH44_9FIRM</name>
<dbReference type="Pfam" id="PF12725">
    <property type="entry name" value="DUF3810"/>
    <property type="match status" value="1"/>
</dbReference>
<evidence type="ECO:0000313" key="3">
    <source>
        <dbReference type="Proteomes" id="UP000620327"/>
    </source>
</evidence>
<organism evidence="2 3">
    <name type="scientific">Dysosmobacter segnis</name>
    <dbReference type="NCBI Taxonomy" id="2763042"/>
    <lineage>
        <taxon>Bacteria</taxon>
        <taxon>Bacillati</taxon>
        <taxon>Bacillota</taxon>
        <taxon>Clostridia</taxon>
        <taxon>Eubacteriales</taxon>
        <taxon>Oscillospiraceae</taxon>
        <taxon>Dysosmobacter</taxon>
    </lineage>
</organism>
<gene>
    <name evidence="2" type="ORF">H8Z83_00560</name>
</gene>
<sequence length="364" mass="40173">MSFWKKYRKLHIGLAVDLAVLGLYLALRQNRQLMNSFADHVTTPLKAALGRLCALTSLSIMEILYALAAVGAVAYTVWSVIAVVKARGHRGRRVYSALLGAADGILTVYVLFCLMWGVNYWTDSFQDRSGITAQPVAAEDLKNVTAYFAERLSETANTVPRDENGVYAVSKEQILSESRSVYGGVTELFPFLKFPDTGVKAVRCSRFMSVMGFTGVYFACVGESNVNVDSPACLLPSTIAHELAHQRGVAWEQECNFLGVLASVTSGMPDYIYSGWLLGFIHLGNALYETDPEAYWAIRGTLPAAVEADLRDNSVYWDQFRDNVVEKVSDTVYDAALKSYGDANGMKSYSMVVELLVAYYKNLV</sequence>
<feature type="transmembrane region" description="Helical" evidence="1">
    <location>
        <begin position="12"/>
        <end position="27"/>
    </location>
</feature>
<protein>
    <submittedName>
        <fullName evidence="2">DUF3810 domain-containing protein</fullName>
    </submittedName>
</protein>
<dbReference type="AlphaFoldDB" id="A0A923MH44"/>
<keyword evidence="1" id="KW-1133">Transmembrane helix</keyword>
<evidence type="ECO:0000313" key="2">
    <source>
        <dbReference type="EMBL" id="MBC5768842.1"/>
    </source>
</evidence>
<keyword evidence="3" id="KW-1185">Reference proteome</keyword>
<proteinExistence type="predicted"/>